<sequence>MFNWIQNHTRLEYITELEPFDFSSVTEQERIRRMEPQEQPAEMTALAQYFIAASAWLTENMSITIPMRNEEAAKRVLEEVSPHFNKVLQYTAADRGSGMVLQKLKPASKALFLAASTSALPLMEDLYRHHDIGVWDAGKRSIVNYTVNRAELEPCEGPEIEKLQALLHKLYLEPPGENFGLDPLGWRFEDSLKDSLMLRFLAGFAPHLTLAVDSGTMEVISIHLSQEEFSRPVLLCSGWPKPPRRNGDYLYLDLGRKLVYVVDLSKQAKLETWADLHEEARVYHILPDGDFARFNHLTAEPKPAGVGLFFDTHTIGRMLETINRELKSF</sequence>
<evidence type="ECO:0000313" key="1">
    <source>
        <dbReference type="EMBL" id="NOU81041.1"/>
    </source>
</evidence>
<proteinExistence type="predicted"/>
<keyword evidence="2" id="KW-1185">Reference proteome</keyword>
<name>A0ABX1YJN8_9BACL</name>
<dbReference type="Proteomes" id="UP000596857">
    <property type="component" value="Unassembled WGS sequence"/>
</dbReference>
<comment type="caution">
    <text evidence="1">The sequence shown here is derived from an EMBL/GenBank/DDBJ whole genome shotgun (WGS) entry which is preliminary data.</text>
</comment>
<dbReference type="RefSeq" id="WP_171718571.1">
    <property type="nucleotide sequence ID" value="NZ_WHOB01000059.1"/>
</dbReference>
<organism evidence="1 2">
    <name type="scientific">Paenibacillus phytohabitans</name>
    <dbReference type="NCBI Taxonomy" id="2654978"/>
    <lineage>
        <taxon>Bacteria</taxon>
        <taxon>Bacillati</taxon>
        <taxon>Bacillota</taxon>
        <taxon>Bacilli</taxon>
        <taxon>Bacillales</taxon>
        <taxon>Paenibacillaceae</taxon>
        <taxon>Paenibacillus</taxon>
    </lineage>
</organism>
<evidence type="ECO:0000313" key="2">
    <source>
        <dbReference type="Proteomes" id="UP000596857"/>
    </source>
</evidence>
<dbReference type="EMBL" id="WHOB01000059">
    <property type="protein sequence ID" value="NOU81041.1"/>
    <property type="molecule type" value="Genomic_DNA"/>
</dbReference>
<reference evidence="1 2" key="1">
    <citation type="submission" date="2019-10" db="EMBL/GenBank/DDBJ databases">
        <title>Description of Paenibacillus terricola sp. nov.</title>
        <authorList>
            <person name="Carlier A."/>
            <person name="Qi S."/>
        </authorList>
    </citation>
    <scope>NUCLEOTIDE SEQUENCE [LARGE SCALE GENOMIC DNA]</scope>
    <source>
        <strain evidence="1 2">LMG 31459</strain>
    </source>
</reference>
<accession>A0ABX1YJN8</accession>
<gene>
    <name evidence="1" type="ORF">GC101_19445</name>
</gene>
<protein>
    <submittedName>
        <fullName evidence="1">Uncharacterized protein</fullName>
    </submittedName>
</protein>